<evidence type="ECO:0000256" key="4">
    <source>
        <dbReference type="ARBA" id="ARBA00023125"/>
    </source>
</evidence>
<dbReference type="InterPro" id="IPR041027">
    <property type="entry name" value="FtsK_alpha"/>
</dbReference>
<feature type="compositionally biased region" description="Basic and acidic residues" evidence="6">
    <location>
        <begin position="219"/>
        <end position="231"/>
    </location>
</feature>
<feature type="compositionally biased region" description="Basic and acidic residues" evidence="6">
    <location>
        <begin position="172"/>
        <end position="185"/>
    </location>
</feature>
<dbReference type="InterPro" id="IPR002543">
    <property type="entry name" value="FtsK_dom"/>
</dbReference>
<keyword evidence="3 5" id="KW-0067">ATP-binding</keyword>
<keyword evidence="4" id="KW-0238">DNA-binding</keyword>
<feature type="region of interest" description="Disordered" evidence="6">
    <location>
        <begin position="58"/>
        <end position="104"/>
    </location>
</feature>
<dbReference type="InterPro" id="IPR050206">
    <property type="entry name" value="FtsK/SpoIIIE/SftA"/>
</dbReference>
<dbReference type="InterPro" id="IPR036390">
    <property type="entry name" value="WH_DNA-bd_sf"/>
</dbReference>
<dbReference type="Pfam" id="PF09397">
    <property type="entry name" value="FtsK_gamma"/>
    <property type="match status" value="1"/>
</dbReference>
<evidence type="ECO:0000313" key="9">
    <source>
        <dbReference type="Proteomes" id="UP001197974"/>
    </source>
</evidence>
<dbReference type="CDD" id="cd01127">
    <property type="entry name" value="TrwB_TraG_TraD_VirD4"/>
    <property type="match status" value="1"/>
</dbReference>
<dbReference type="Gene3D" id="3.30.980.40">
    <property type="match status" value="1"/>
</dbReference>
<feature type="region of interest" description="Disordered" evidence="6">
    <location>
        <begin position="171"/>
        <end position="246"/>
    </location>
</feature>
<gene>
    <name evidence="8" type="ORF">LC087_09135</name>
</gene>
<sequence length="736" mass="83669">MNWFTKLMKYLLSEEEDSTERLKNEILDQEEEYPNITDAKVKYQYPTGQFRFPIIDDQEKSPNINSQQVEKKQDIHKKKKMAFKPSETPSPIYGFNKREDSSVNAKKIDEQNQKEFDPIFLNHSIQSSKGDETSFISSLEGGEQSLERVTELDNEKENIQWMSEEEIAVTVDDLKDVEDQSRENQTEQLIEEDQDFEDKTPSPTSDTDLDSEKNSSIIYEKDSTEKIDAHSRSKKKVGKEKQIENQHRKRTVPYNVIMYGRDRKQEKDISQYPSLSLLNAPKISQNNDKDWIEKQCSLLNEMFKSFNVKASVVNVTQGPAVTRLEVHPEPGVKVNRITNLTDDIKLALSAKDIRIEAPIPGKNTIGIEIPNAQSRMVTLKEILRTKSFTENHHFLPVALGLDISGQPVVTDLKKMPHGLIAGATGSGKSVCINTMLLSILYKQDPHQVKLLLIDPKMVELAPYNGIPHLVSPVITDVKAATSALKWAVQEMERRYELFSYAGVRDIYRFNEKTSRKEERLPYLVIVIDELADLMMVAPTDVEEAICRIAQKARACGIHLLIATQRPSVDVITGLIKANVPTRIAFSVSSQVDSRTIIDFGGAERLLGKGDMLFVENGSSKPLRIQGTFVSDEEIERVVSFVKKQGNPSYLFKQEELLKNAEKSHAEDELYEEACLYIIEQGSASTSSIQRRFRIGYNRAARLMELMQQDGIISEQKGSKPRDVLVTLEEFSNRQNE</sequence>
<dbReference type="Gene3D" id="1.10.10.10">
    <property type="entry name" value="Winged helix-like DNA-binding domain superfamily/Winged helix DNA-binding domain"/>
    <property type="match status" value="1"/>
</dbReference>
<evidence type="ECO:0000256" key="1">
    <source>
        <dbReference type="ARBA" id="ARBA00006474"/>
    </source>
</evidence>
<evidence type="ECO:0000313" key="8">
    <source>
        <dbReference type="EMBL" id="WLR44210.1"/>
    </source>
</evidence>
<dbReference type="InterPro" id="IPR036388">
    <property type="entry name" value="WH-like_DNA-bd_sf"/>
</dbReference>
<protein>
    <submittedName>
        <fullName evidence="8">DNA translocase FtsK</fullName>
    </submittedName>
</protein>
<comment type="similarity">
    <text evidence="1">Belongs to the FtsK/SpoIIIE/SftA family.</text>
</comment>
<proteinExistence type="inferred from homology"/>
<dbReference type="EMBL" id="CP129013">
    <property type="protein sequence ID" value="WLR44210.1"/>
    <property type="molecule type" value="Genomic_DNA"/>
</dbReference>
<evidence type="ECO:0000256" key="2">
    <source>
        <dbReference type="ARBA" id="ARBA00022741"/>
    </source>
</evidence>
<dbReference type="SUPFAM" id="SSF52540">
    <property type="entry name" value="P-loop containing nucleoside triphosphate hydrolases"/>
    <property type="match status" value="1"/>
</dbReference>
<accession>A0ABY9K347</accession>
<dbReference type="SUPFAM" id="SSF46785">
    <property type="entry name" value="Winged helix' DNA-binding domain"/>
    <property type="match status" value="1"/>
</dbReference>
<organism evidence="8 9">
    <name type="scientific">Bacillus carboniphilus</name>
    <dbReference type="NCBI Taxonomy" id="86663"/>
    <lineage>
        <taxon>Bacteria</taxon>
        <taxon>Bacillati</taxon>
        <taxon>Bacillota</taxon>
        <taxon>Bacilli</taxon>
        <taxon>Bacillales</taxon>
        <taxon>Bacillaceae</taxon>
        <taxon>Bacillus</taxon>
    </lineage>
</organism>
<dbReference type="PROSITE" id="PS50901">
    <property type="entry name" value="FTSK"/>
    <property type="match status" value="1"/>
</dbReference>
<feature type="domain" description="FtsK" evidence="7">
    <location>
        <begin position="405"/>
        <end position="594"/>
    </location>
</feature>
<evidence type="ECO:0000259" key="7">
    <source>
        <dbReference type="PROSITE" id="PS50901"/>
    </source>
</evidence>
<reference evidence="8 9" key="1">
    <citation type="submission" date="2023-06" db="EMBL/GenBank/DDBJ databases">
        <title>Five Gram-positive bacteria isolated from mangrove sediments in Shenzhen, Guangdong, China.</title>
        <authorList>
            <person name="Yu S."/>
            <person name="Zheng W."/>
            <person name="Huang Y."/>
        </authorList>
    </citation>
    <scope>NUCLEOTIDE SEQUENCE [LARGE SCALE GENOMIC DNA]</scope>
    <source>
        <strain evidence="8 9">SaN35-3</strain>
    </source>
</reference>
<dbReference type="InterPro" id="IPR027417">
    <property type="entry name" value="P-loop_NTPase"/>
</dbReference>
<keyword evidence="2 5" id="KW-0547">Nucleotide-binding</keyword>
<dbReference type="PANTHER" id="PTHR22683">
    <property type="entry name" value="SPORULATION PROTEIN RELATED"/>
    <property type="match status" value="1"/>
</dbReference>
<evidence type="ECO:0000256" key="5">
    <source>
        <dbReference type="PROSITE-ProRule" id="PRU00289"/>
    </source>
</evidence>
<dbReference type="PANTHER" id="PTHR22683:SF42">
    <property type="entry name" value="DNA TRANSLOCASE SFTA"/>
    <property type="match status" value="1"/>
</dbReference>
<dbReference type="Proteomes" id="UP001197974">
    <property type="component" value="Chromosome"/>
</dbReference>
<feature type="binding site" evidence="5">
    <location>
        <begin position="422"/>
        <end position="429"/>
    </location>
    <ligand>
        <name>ATP</name>
        <dbReference type="ChEBI" id="CHEBI:30616"/>
    </ligand>
</feature>
<dbReference type="RefSeq" id="WP_226539141.1">
    <property type="nucleotide sequence ID" value="NZ_CP129013.1"/>
</dbReference>
<dbReference type="Pfam" id="PF17854">
    <property type="entry name" value="FtsK_alpha"/>
    <property type="match status" value="1"/>
</dbReference>
<name>A0ABY9K347_9BACI</name>
<dbReference type="Gene3D" id="3.40.50.300">
    <property type="entry name" value="P-loop containing nucleotide triphosphate hydrolases"/>
    <property type="match status" value="1"/>
</dbReference>
<dbReference type="SMART" id="SM00843">
    <property type="entry name" value="Ftsk_gamma"/>
    <property type="match status" value="1"/>
</dbReference>
<dbReference type="Pfam" id="PF01580">
    <property type="entry name" value="FtsK_SpoIIIE"/>
    <property type="match status" value="1"/>
</dbReference>
<evidence type="ECO:0000256" key="3">
    <source>
        <dbReference type="ARBA" id="ARBA00022840"/>
    </source>
</evidence>
<dbReference type="InterPro" id="IPR018541">
    <property type="entry name" value="Ftsk_gamma"/>
</dbReference>
<keyword evidence="9" id="KW-1185">Reference proteome</keyword>
<feature type="region of interest" description="Disordered" evidence="6">
    <location>
        <begin position="128"/>
        <end position="153"/>
    </location>
</feature>
<evidence type="ECO:0000256" key="6">
    <source>
        <dbReference type="SAM" id="MobiDB-lite"/>
    </source>
</evidence>